<dbReference type="GO" id="GO:0043565">
    <property type="term" value="F:sequence-specific DNA binding"/>
    <property type="evidence" value="ECO:0007669"/>
    <property type="project" value="InterPro"/>
</dbReference>
<keyword evidence="6" id="KW-1185">Reference proteome</keyword>
<keyword evidence="3" id="KW-0804">Transcription</keyword>
<dbReference type="InterPro" id="IPR036390">
    <property type="entry name" value="WH_DNA-bd_sf"/>
</dbReference>
<evidence type="ECO:0000256" key="1">
    <source>
        <dbReference type="ARBA" id="ARBA00023015"/>
    </source>
</evidence>
<dbReference type="Pfam" id="PF01037">
    <property type="entry name" value="AsnC_trans_reg"/>
    <property type="match status" value="1"/>
</dbReference>
<feature type="domain" description="HTH asnC-type" evidence="4">
    <location>
        <begin position="2"/>
        <end position="63"/>
    </location>
</feature>
<sequence length="138" mass="15847">MFDEIDLKILDMLKINSKISLKEIGKRVHLTPQGVSNRIIRLQNLGIITQYTICTNNYLLGKNITAFITIFMKTTKHDKLVKFIKTNTIITEAHRISGDGCYLFKVVCSNMDELNLLLDNIMEYGTYRLNLSTSTLKE</sequence>
<dbReference type="InterPro" id="IPR019887">
    <property type="entry name" value="Tscrpt_reg_AsnC/Lrp_C"/>
</dbReference>
<dbReference type="InterPro" id="IPR011008">
    <property type="entry name" value="Dimeric_a/b-barrel"/>
</dbReference>
<dbReference type="GO" id="GO:0043200">
    <property type="term" value="P:response to amino acid"/>
    <property type="evidence" value="ECO:0007669"/>
    <property type="project" value="TreeGrafter"/>
</dbReference>
<dbReference type="RefSeq" id="WP_072985632.1">
    <property type="nucleotide sequence ID" value="NZ_FQZB01000005.1"/>
</dbReference>
<evidence type="ECO:0000313" key="5">
    <source>
        <dbReference type="EMBL" id="SHI94139.1"/>
    </source>
</evidence>
<dbReference type="PANTHER" id="PTHR30154">
    <property type="entry name" value="LEUCINE-RESPONSIVE REGULATORY PROTEIN"/>
    <property type="match status" value="1"/>
</dbReference>
<dbReference type="InterPro" id="IPR000485">
    <property type="entry name" value="AsnC-type_HTH_dom"/>
</dbReference>
<keyword evidence="1" id="KW-0805">Transcription regulation</keyword>
<keyword evidence="2" id="KW-0238">DNA-binding</keyword>
<dbReference type="PRINTS" id="PR00033">
    <property type="entry name" value="HTHASNC"/>
</dbReference>
<dbReference type="Proteomes" id="UP000184310">
    <property type="component" value="Unassembled WGS sequence"/>
</dbReference>
<evidence type="ECO:0000313" key="6">
    <source>
        <dbReference type="Proteomes" id="UP000184310"/>
    </source>
</evidence>
<dbReference type="AlphaFoldDB" id="A0A1M6F958"/>
<gene>
    <name evidence="5" type="ORF">SAMN02745163_01067</name>
</gene>
<reference evidence="5 6" key="1">
    <citation type="submission" date="2016-11" db="EMBL/GenBank/DDBJ databases">
        <authorList>
            <person name="Jaros S."/>
            <person name="Januszkiewicz K."/>
            <person name="Wedrychowicz H."/>
        </authorList>
    </citation>
    <scope>NUCLEOTIDE SEQUENCE [LARGE SCALE GENOMIC DNA]</scope>
    <source>
        <strain evidence="5 6">DSM 21758</strain>
    </source>
</reference>
<dbReference type="Pfam" id="PF13404">
    <property type="entry name" value="HTH_AsnC-type"/>
    <property type="match status" value="1"/>
</dbReference>
<dbReference type="Gene3D" id="3.30.70.920">
    <property type="match status" value="1"/>
</dbReference>
<dbReference type="SUPFAM" id="SSF46785">
    <property type="entry name" value="Winged helix' DNA-binding domain"/>
    <property type="match status" value="1"/>
</dbReference>
<evidence type="ECO:0000256" key="2">
    <source>
        <dbReference type="ARBA" id="ARBA00023125"/>
    </source>
</evidence>
<dbReference type="Gene3D" id="1.10.10.10">
    <property type="entry name" value="Winged helix-like DNA-binding domain superfamily/Winged helix DNA-binding domain"/>
    <property type="match status" value="1"/>
</dbReference>
<dbReference type="InterPro" id="IPR019888">
    <property type="entry name" value="Tscrpt_reg_AsnC-like"/>
</dbReference>
<proteinExistence type="predicted"/>
<evidence type="ECO:0000259" key="4">
    <source>
        <dbReference type="PROSITE" id="PS50956"/>
    </source>
</evidence>
<dbReference type="EMBL" id="FQZB01000005">
    <property type="protein sequence ID" value="SHI94139.1"/>
    <property type="molecule type" value="Genomic_DNA"/>
</dbReference>
<organism evidence="5 6">
    <name type="scientific">Clostridium cavendishii DSM 21758</name>
    <dbReference type="NCBI Taxonomy" id="1121302"/>
    <lineage>
        <taxon>Bacteria</taxon>
        <taxon>Bacillati</taxon>
        <taxon>Bacillota</taxon>
        <taxon>Clostridia</taxon>
        <taxon>Eubacteriales</taxon>
        <taxon>Clostridiaceae</taxon>
        <taxon>Clostridium</taxon>
    </lineage>
</organism>
<dbReference type="GO" id="GO:0005829">
    <property type="term" value="C:cytosol"/>
    <property type="evidence" value="ECO:0007669"/>
    <property type="project" value="TreeGrafter"/>
</dbReference>
<dbReference type="SMART" id="SM00344">
    <property type="entry name" value="HTH_ASNC"/>
    <property type="match status" value="1"/>
</dbReference>
<dbReference type="SUPFAM" id="SSF54909">
    <property type="entry name" value="Dimeric alpha+beta barrel"/>
    <property type="match status" value="1"/>
</dbReference>
<dbReference type="PANTHER" id="PTHR30154:SF55">
    <property type="entry name" value="HTH-TYPE TRANSCRIPTIONAL REGULATOR LRPB"/>
    <property type="match status" value="1"/>
</dbReference>
<dbReference type="PROSITE" id="PS50956">
    <property type="entry name" value="HTH_ASNC_2"/>
    <property type="match status" value="1"/>
</dbReference>
<name>A0A1M6F958_9CLOT</name>
<protein>
    <submittedName>
        <fullName evidence="5">Transcriptional regulator, AsnC family</fullName>
    </submittedName>
</protein>
<dbReference type="STRING" id="1121302.SAMN02745163_01067"/>
<accession>A0A1M6F958</accession>
<evidence type="ECO:0000256" key="3">
    <source>
        <dbReference type="ARBA" id="ARBA00023163"/>
    </source>
</evidence>
<dbReference type="OrthoDB" id="66249at2"/>
<dbReference type="InterPro" id="IPR036388">
    <property type="entry name" value="WH-like_DNA-bd_sf"/>
</dbReference>